<dbReference type="PANTHER" id="PTHR46652:SF3">
    <property type="entry name" value="LEUCINE-RICH REPEAT-CONTAINING PROTEIN 9"/>
    <property type="match status" value="1"/>
</dbReference>
<name>A0AAW8EVA3_9MICO</name>
<dbReference type="Pfam" id="PF12799">
    <property type="entry name" value="LRR_4"/>
    <property type="match status" value="1"/>
</dbReference>
<keyword evidence="4" id="KW-0472">Membrane</keyword>
<feature type="compositionally biased region" description="Low complexity" evidence="3">
    <location>
        <begin position="490"/>
        <end position="504"/>
    </location>
</feature>
<keyword evidence="4" id="KW-1133">Transmembrane helix</keyword>
<dbReference type="InterPro" id="IPR001611">
    <property type="entry name" value="Leu-rich_rpt"/>
</dbReference>
<sequence length="544" mass="56805">MSSTATSTAPLASTRRTKLATVITAFVLSMPGLLAVVPAHAEGPPALEDIPLGAESLPSYDRDEGSLETRSIAYRVQPLAADDQELAVIPDPALRAAIARVQNVSDPSRLTKRNVRGLQFIDAPDAGITDLTGLEIAENLSLLYVDNNKITSLEPLRGLPELRQITASRNPITDIAPLSTIPGIDFLELNWTNISSLEPLRGNTALWRLQVAYTNITSLEPLSSVGTLTEVYFQNTAVSDLSPLRGLMKLSALSAPSANISDLEPLRGLPRLSLVNVNSNHVADISVFESWPSIARIGFNKQTVSAGEVLVPSGADHYTKIDVVDIFSMPYGNRQAVTAGATATSDSEGAIWSGIAQDATELSVYVSKSVVAGGPEFSATVTYPVARAVYLSGDPQPGTVGEKYQFAFSITDGFTATANVQAATPGYSMAEGAVPGLTLSAAGVLAGTPLAEGAYVFEVRGTDRHGNTLDHEYMLRVGAGSVVTPPTIPPTTGTETPAPGSGTAAPGGLAATGNNVPAVLLTAAVLATLIGAVLVARRRRRTDG</sequence>
<dbReference type="Gene3D" id="2.60.40.10">
    <property type="entry name" value="Immunoglobulins"/>
    <property type="match status" value="1"/>
</dbReference>
<protein>
    <submittedName>
        <fullName evidence="5">Uncharacterized protein</fullName>
    </submittedName>
</protein>
<proteinExistence type="predicted"/>
<dbReference type="PANTHER" id="PTHR46652">
    <property type="entry name" value="LEUCINE-RICH REPEAT AND IQ DOMAIN-CONTAINING PROTEIN 1-RELATED"/>
    <property type="match status" value="1"/>
</dbReference>
<dbReference type="GO" id="GO:0005975">
    <property type="term" value="P:carbohydrate metabolic process"/>
    <property type="evidence" value="ECO:0007669"/>
    <property type="project" value="UniProtKB-ARBA"/>
</dbReference>
<dbReference type="Gene3D" id="3.80.10.10">
    <property type="entry name" value="Ribonuclease Inhibitor"/>
    <property type="match status" value="1"/>
</dbReference>
<dbReference type="InterPro" id="IPR050836">
    <property type="entry name" value="SDS22/Internalin_LRR"/>
</dbReference>
<dbReference type="SUPFAM" id="SSF52058">
    <property type="entry name" value="L domain-like"/>
    <property type="match status" value="1"/>
</dbReference>
<evidence type="ECO:0000256" key="4">
    <source>
        <dbReference type="SAM" id="Phobius"/>
    </source>
</evidence>
<feature type="transmembrane region" description="Helical" evidence="4">
    <location>
        <begin position="516"/>
        <end position="536"/>
    </location>
</feature>
<evidence type="ECO:0000313" key="6">
    <source>
        <dbReference type="Proteomes" id="UP001244427"/>
    </source>
</evidence>
<keyword evidence="4" id="KW-0812">Transmembrane</keyword>
<dbReference type="InterPro" id="IPR032675">
    <property type="entry name" value="LRR_dom_sf"/>
</dbReference>
<dbReference type="Proteomes" id="UP001244427">
    <property type="component" value="Unassembled WGS sequence"/>
</dbReference>
<feature type="region of interest" description="Disordered" evidence="3">
    <location>
        <begin position="485"/>
        <end position="504"/>
    </location>
</feature>
<comment type="caution">
    <text evidence="5">The sequence shown here is derived from an EMBL/GenBank/DDBJ whole genome shotgun (WGS) entry which is preliminary data.</text>
</comment>
<evidence type="ECO:0000256" key="3">
    <source>
        <dbReference type="SAM" id="MobiDB-lite"/>
    </source>
</evidence>
<organism evidence="5 6">
    <name type="scientific">Microbacterium natoriense</name>
    <dbReference type="NCBI Taxonomy" id="284570"/>
    <lineage>
        <taxon>Bacteria</taxon>
        <taxon>Bacillati</taxon>
        <taxon>Actinomycetota</taxon>
        <taxon>Actinomycetes</taxon>
        <taxon>Micrococcales</taxon>
        <taxon>Microbacteriaceae</taxon>
        <taxon>Microbacterium</taxon>
    </lineage>
</organism>
<dbReference type="InterPro" id="IPR025875">
    <property type="entry name" value="Leu-rich_rpt_4"/>
</dbReference>
<dbReference type="InterPro" id="IPR013783">
    <property type="entry name" value="Ig-like_fold"/>
</dbReference>
<dbReference type="PROSITE" id="PS51450">
    <property type="entry name" value="LRR"/>
    <property type="match status" value="1"/>
</dbReference>
<gene>
    <name evidence="5" type="ORF">QFZ53_001452</name>
</gene>
<accession>A0AAW8EVA3</accession>
<evidence type="ECO:0000256" key="1">
    <source>
        <dbReference type="ARBA" id="ARBA00022614"/>
    </source>
</evidence>
<reference evidence="5 6" key="1">
    <citation type="submission" date="2023-07" db="EMBL/GenBank/DDBJ databases">
        <title>Comparative genomics of wheat-associated soil bacteria to identify genetic determinants of phenazine resistance.</title>
        <authorList>
            <person name="Mouncey N."/>
        </authorList>
    </citation>
    <scope>NUCLEOTIDE SEQUENCE [LARGE SCALE GENOMIC DNA]</scope>
    <source>
        <strain evidence="5 6">W4I9-1</strain>
    </source>
</reference>
<keyword evidence="1" id="KW-0433">Leucine-rich repeat</keyword>
<dbReference type="EMBL" id="JAUSXV010000001">
    <property type="protein sequence ID" value="MDQ0647256.1"/>
    <property type="molecule type" value="Genomic_DNA"/>
</dbReference>
<dbReference type="AlphaFoldDB" id="A0AAW8EVA3"/>
<evidence type="ECO:0000256" key="2">
    <source>
        <dbReference type="ARBA" id="ARBA00022737"/>
    </source>
</evidence>
<keyword evidence="2" id="KW-0677">Repeat</keyword>
<evidence type="ECO:0000313" key="5">
    <source>
        <dbReference type="EMBL" id="MDQ0647256.1"/>
    </source>
</evidence>
<keyword evidence="6" id="KW-1185">Reference proteome</keyword>